<accession>A0A5C5RQ04</accession>
<feature type="region of interest" description="Disordered" evidence="1">
    <location>
        <begin position="1"/>
        <end position="61"/>
    </location>
</feature>
<sequence>MVSHKDCSHPKTTEARRACRTGEASKARTLSSPAKRPTKAEADQLSNEQKSQAAARQRSRWRKTLPAIEGARYVKLNGKHLTEKDFLNIPEGFIEMEPLVQIPYSIDFEYIGFDDSGQLVRSLHLDDLAGDVGDPILDDVPLGRLKRK</sequence>
<gene>
    <name evidence="2" type="ORF">FK268_11215</name>
</gene>
<reference evidence="2 3" key="2">
    <citation type="submission" date="2019-08" db="EMBL/GenBank/DDBJ databases">
        <title>Tsukamurella conjunctivitidis sp. nov., Tsukamurella assacharolytica sp. nov. and Tsukamurella sputae sp. nov. isolated from patients with conjunctivitis, bacteraemia (lymphoma) and respiratory infection (sputum) in Hong Kong.</title>
        <authorList>
            <person name="Fok K.M.N."/>
            <person name="Fong J.Y.H."/>
        </authorList>
    </citation>
    <scope>NUCLEOTIDE SEQUENCE [LARGE SCALE GENOMIC DNA]</scope>
    <source>
        <strain evidence="2 3">HKU70</strain>
    </source>
</reference>
<protein>
    <submittedName>
        <fullName evidence="2">Uncharacterized protein</fullName>
    </submittedName>
</protein>
<reference evidence="2 3" key="1">
    <citation type="submission" date="2019-06" db="EMBL/GenBank/DDBJ databases">
        <authorList>
            <person name="Teng J.L.L."/>
            <person name="Lee H.H."/>
            <person name="Lau S.K.P."/>
            <person name="Woo P.C.Y."/>
        </authorList>
    </citation>
    <scope>NUCLEOTIDE SEQUENCE [LARGE SCALE GENOMIC DNA]</scope>
    <source>
        <strain evidence="2 3">HKU70</strain>
    </source>
</reference>
<name>A0A5C5RQ04_9ACTN</name>
<evidence type="ECO:0000256" key="1">
    <source>
        <dbReference type="SAM" id="MobiDB-lite"/>
    </source>
</evidence>
<feature type="compositionally biased region" description="Basic and acidic residues" evidence="1">
    <location>
        <begin position="1"/>
        <end position="17"/>
    </location>
</feature>
<keyword evidence="3" id="KW-1185">Reference proteome</keyword>
<evidence type="ECO:0000313" key="3">
    <source>
        <dbReference type="Proteomes" id="UP000319792"/>
    </source>
</evidence>
<comment type="caution">
    <text evidence="2">The sequence shown here is derived from an EMBL/GenBank/DDBJ whole genome shotgun (WGS) entry which is preliminary data.</text>
</comment>
<dbReference type="Proteomes" id="UP000319792">
    <property type="component" value="Unassembled WGS sequence"/>
</dbReference>
<evidence type="ECO:0000313" key="2">
    <source>
        <dbReference type="EMBL" id="TWS24175.1"/>
    </source>
</evidence>
<dbReference type="AlphaFoldDB" id="A0A5C5RQ04"/>
<dbReference type="EMBL" id="VIGV01000003">
    <property type="protein sequence ID" value="TWS24175.1"/>
    <property type="molecule type" value="Genomic_DNA"/>
</dbReference>
<organism evidence="2 3">
    <name type="scientific">Tsukamurella sputi</name>
    <dbReference type="NCBI Taxonomy" id="2591848"/>
    <lineage>
        <taxon>Bacteria</taxon>
        <taxon>Bacillati</taxon>
        <taxon>Actinomycetota</taxon>
        <taxon>Actinomycetes</taxon>
        <taxon>Mycobacteriales</taxon>
        <taxon>Tsukamurellaceae</taxon>
        <taxon>Tsukamurella</taxon>
    </lineage>
</organism>
<proteinExistence type="predicted"/>
<dbReference type="RefSeq" id="WP_146433985.1">
    <property type="nucleotide sequence ID" value="NZ_VIGV01000003.1"/>
</dbReference>